<dbReference type="PIRSF" id="PIRSF000349">
    <property type="entry name" value="SODismutase"/>
    <property type="match status" value="1"/>
</dbReference>
<dbReference type="SUPFAM" id="SSF46609">
    <property type="entry name" value="Fe,Mn superoxide dismutase (SOD), N-terminal domain"/>
    <property type="match status" value="1"/>
</dbReference>
<keyword evidence="3 5" id="KW-0479">Metal-binding</keyword>
<dbReference type="FunFam" id="3.55.40.20:FF:000004">
    <property type="entry name" value="Superoxide dismutase [Fe]"/>
    <property type="match status" value="1"/>
</dbReference>
<evidence type="ECO:0000259" key="8">
    <source>
        <dbReference type="Pfam" id="PF02777"/>
    </source>
</evidence>
<protein>
    <recommendedName>
        <fullName evidence="2 6">Superoxide dismutase</fullName>
        <ecNumber evidence="2 6">1.15.1.1</ecNumber>
    </recommendedName>
</protein>
<evidence type="ECO:0000256" key="5">
    <source>
        <dbReference type="PIRSR" id="PIRSR000349-1"/>
    </source>
</evidence>
<feature type="binding site" evidence="5">
    <location>
        <position position="78"/>
    </location>
    <ligand>
        <name>Mn(2+)</name>
        <dbReference type="ChEBI" id="CHEBI:29035"/>
    </ligand>
</feature>
<evidence type="ECO:0000313" key="9">
    <source>
        <dbReference type="EMBL" id="KKR06092.1"/>
    </source>
</evidence>
<dbReference type="PRINTS" id="PR01703">
    <property type="entry name" value="MNSODISMTASE"/>
</dbReference>
<dbReference type="InterPro" id="IPR019831">
    <property type="entry name" value="Mn/Fe_SOD_N"/>
</dbReference>
<dbReference type="PROSITE" id="PS00088">
    <property type="entry name" value="SOD_MN"/>
    <property type="match status" value="1"/>
</dbReference>
<keyword evidence="4 6" id="KW-0560">Oxidoreductase</keyword>
<feature type="domain" description="Manganese/iron superoxide dismutase C-terminal" evidence="8">
    <location>
        <begin position="97"/>
        <end position="192"/>
    </location>
</feature>
<dbReference type="InterPro" id="IPR050265">
    <property type="entry name" value="Fe/Mn_Superoxide_Dismutase"/>
</dbReference>
<comment type="similarity">
    <text evidence="1 6">Belongs to the iron/manganese superoxide dismutase family.</text>
</comment>
<name>A0A0G0QWV5_9BACT</name>
<evidence type="ECO:0000256" key="2">
    <source>
        <dbReference type="ARBA" id="ARBA00012682"/>
    </source>
</evidence>
<dbReference type="Proteomes" id="UP000034799">
    <property type="component" value="Unassembled WGS sequence"/>
</dbReference>
<feature type="binding site" evidence="5">
    <location>
        <position position="30"/>
    </location>
    <ligand>
        <name>Mn(2+)</name>
        <dbReference type="ChEBI" id="CHEBI:29035"/>
    </ligand>
</feature>
<dbReference type="InterPro" id="IPR019833">
    <property type="entry name" value="Mn/Fe_SOD_BS"/>
</dbReference>
<evidence type="ECO:0000256" key="6">
    <source>
        <dbReference type="RuleBase" id="RU000414"/>
    </source>
</evidence>
<dbReference type="SUPFAM" id="SSF54719">
    <property type="entry name" value="Fe,Mn superoxide dismutase (SOD), C-terminal domain"/>
    <property type="match status" value="1"/>
</dbReference>
<evidence type="ECO:0000256" key="4">
    <source>
        <dbReference type="ARBA" id="ARBA00023002"/>
    </source>
</evidence>
<dbReference type="InterPro" id="IPR036314">
    <property type="entry name" value="SOD_C_sf"/>
</dbReference>
<dbReference type="InterPro" id="IPR019832">
    <property type="entry name" value="Mn/Fe_SOD_C"/>
</dbReference>
<dbReference type="InterPro" id="IPR036324">
    <property type="entry name" value="Mn/Fe_SOD_N_sf"/>
</dbReference>
<dbReference type="Gene3D" id="1.10.287.990">
    <property type="entry name" value="Fe,Mn superoxide dismutase (SOD) domain"/>
    <property type="match status" value="1"/>
</dbReference>
<feature type="domain" description="Manganese/iron superoxide dismutase N-terminal" evidence="7">
    <location>
        <begin position="5"/>
        <end position="86"/>
    </location>
</feature>
<comment type="catalytic activity">
    <reaction evidence="6">
        <text>2 superoxide + 2 H(+) = H2O2 + O2</text>
        <dbReference type="Rhea" id="RHEA:20696"/>
        <dbReference type="ChEBI" id="CHEBI:15378"/>
        <dbReference type="ChEBI" id="CHEBI:15379"/>
        <dbReference type="ChEBI" id="CHEBI:16240"/>
        <dbReference type="ChEBI" id="CHEBI:18421"/>
        <dbReference type="EC" id="1.15.1.1"/>
    </reaction>
</comment>
<comment type="caution">
    <text evidence="9">The sequence shown here is derived from an EMBL/GenBank/DDBJ whole genome shotgun (WGS) entry which is preliminary data.</text>
</comment>
<dbReference type="Pfam" id="PF00081">
    <property type="entry name" value="Sod_Fe_N"/>
    <property type="match status" value="1"/>
</dbReference>
<evidence type="ECO:0000313" key="10">
    <source>
        <dbReference type="Proteomes" id="UP000034799"/>
    </source>
</evidence>
<feature type="binding site" evidence="5">
    <location>
        <position position="166"/>
    </location>
    <ligand>
        <name>Mn(2+)</name>
        <dbReference type="ChEBI" id="CHEBI:29035"/>
    </ligand>
</feature>
<dbReference type="EC" id="1.15.1.1" evidence="2 6"/>
<dbReference type="PANTHER" id="PTHR11404:SF6">
    <property type="entry name" value="SUPEROXIDE DISMUTASE [MN], MITOCHONDRIAL"/>
    <property type="match status" value="1"/>
</dbReference>
<proteinExistence type="inferred from homology"/>
<feature type="binding site" evidence="5">
    <location>
        <position position="162"/>
    </location>
    <ligand>
        <name>Mn(2+)</name>
        <dbReference type="ChEBI" id="CHEBI:29035"/>
    </ligand>
</feature>
<dbReference type="EMBL" id="LBWK01000001">
    <property type="protein sequence ID" value="KKR06092.1"/>
    <property type="molecule type" value="Genomic_DNA"/>
</dbReference>
<gene>
    <name evidence="9" type="ORF">UT34_C0001G0132</name>
</gene>
<dbReference type="GO" id="GO:0046872">
    <property type="term" value="F:metal ion binding"/>
    <property type="evidence" value="ECO:0007669"/>
    <property type="project" value="UniProtKB-KW"/>
</dbReference>
<dbReference type="GO" id="GO:0004784">
    <property type="term" value="F:superoxide dismutase activity"/>
    <property type="evidence" value="ECO:0007669"/>
    <property type="project" value="UniProtKB-EC"/>
</dbReference>
<organism evidence="9 10">
    <name type="scientific">candidate division WS6 bacterium GW2011_GWF2_39_15</name>
    <dbReference type="NCBI Taxonomy" id="1619100"/>
    <lineage>
        <taxon>Bacteria</taxon>
        <taxon>Candidatus Dojkabacteria</taxon>
    </lineage>
</organism>
<evidence type="ECO:0000256" key="1">
    <source>
        <dbReference type="ARBA" id="ARBA00008714"/>
    </source>
</evidence>
<dbReference type="Pfam" id="PF02777">
    <property type="entry name" value="Sod_Fe_C"/>
    <property type="match status" value="1"/>
</dbReference>
<reference evidence="9 10" key="1">
    <citation type="journal article" date="2015" name="Nature">
        <title>rRNA introns, odd ribosomes, and small enigmatic genomes across a large radiation of phyla.</title>
        <authorList>
            <person name="Brown C.T."/>
            <person name="Hug L.A."/>
            <person name="Thomas B.C."/>
            <person name="Sharon I."/>
            <person name="Castelle C.J."/>
            <person name="Singh A."/>
            <person name="Wilkins M.J."/>
            <person name="Williams K.H."/>
            <person name="Banfield J.F."/>
        </authorList>
    </citation>
    <scope>NUCLEOTIDE SEQUENCE [LARGE SCALE GENOMIC DNA]</scope>
</reference>
<evidence type="ECO:0000259" key="7">
    <source>
        <dbReference type="Pfam" id="PF00081"/>
    </source>
</evidence>
<dbReference type="AlphaFoldDB" id="A0A0G0QWV5"/>
<evidence type="ECO:0000256" key="3">
    <source>
        <dbReference type="ARBA" id="ARBA00022723"/>
    </source>
</evidence>
<dbReference type="Gene3D" id="3.55.40.20">
    <property type="entry name" value="Iron/manganese superoxide dismutase, C-terminal domain"/>
    <property type="match status" value="1"/>
</dbReference>
<dbReference type="PANTHER" id="PTHR11404">
    <property type="entry name" value="SUPEROXIDE DISMUTASE 2"/>
    <property type="match status" value="1"/>
</dbReference>
<dbReference type="FunFam" id="1.10.287.990:FF:000001">
    <property type="entry name" value="Superoxide dismutase"/>
    <property type="match status" value="1"/>
</dbReference>
<dbReference type="InterPro" id="IPR001189">
    <property type="entry name" value="Mn/Fe_SOD"/>
</dbReference>
<sequence length="198" mass="23198">MVNVRYELPPLPYSFDALEPIISSEIMKLHHDKHHQAYVNGANAALETLEKARKGEVEINYRSVLKDLSFHLNGHLLHEIFWTNMKAYEKMNKVPKELELMINKNFGSFEMFTKEFSEVSKQLEGSGWVMLVRDDKSNLLITQVQSHNMLGIGCLKPVLVNDLWEHAYYLGYQNDRAKYIENWWSVVNWENVLLRINS</sequence>
<dbReference type="STRING" id="1619100.UT34_C0001G0132"/>
<accession>A0A0G0QWV5</accession>
<comment type="function">
    <text evidence="6">Destroys radicals which are normally produced within the cells and which are toxic to biological systems.</text>
</comment>